<evidence type="ECO:0000256" key="6">
    <source>
        <dbReference type="SAM" id="Phobius"/>
    </source>
</evidence>
<keyword evidence="6" id="KW-0812">Transmembrane</keyword>
<evidence type="ECO:0000256" key="5">
    <source>
        <dbReference type="PIRSR" id="PIRSR625705-1"/>
    </source>
</evidence>
<dbReference type="PANTHER" id="PTHR22600:SF21">
    <property type="entry name" value="BETA-HEXOSAMINIDASE A"/>
    <property type="match status" value="1"/>
</dbReference>
<dbReference type="InterPro" id="IPR029019">
    <property type="entry name" value="HEX_eukaryotic_N"/>
</dbReference>
<feature type="transmembrane region" description="Helical" evidence="6">
    <location>
        <begin position="12"/>
        <end position="29"/>
    </location>
</feature>
<dbReference type="Proteomes" id="UP001139409">
    <property type="component" value="Unassembled WGS sequence"/>
</dbReference>
<dbReference type="Pfam" id="PF00728">
    <property type="entry name" value="Glyco_hydro_20"/>
    <property type="match status" value="2"/>
</dbReference>
<dbReference type="Pfam" id="PF14845">
    <property type="entry name" value="Glycohydro_20b2"/>
    <property type="match status" value="1"/>
</dbReference>
<evidence type="ECO:0000313" key="10">
    <source>
        <dbReference type="Proteomes" id="UP001139409"/>
    </source>
</evidence>
<organism evidence="9 10">
    <name type="scientific">Fulvivirga sedimenti</name>
    <dbReference type="NCBI Taxonomy" id="2879465"/>
    <lineage>
        <taxon>Bacteria</taxon>
        <taxon>Pseudomonadati</taxon>
        <taxon>Bacteroidota</taxon>
        <taxon>Cytophagia</taxon>
        <taxon>Cytophagales</taxon>
        <taxon>Fulvivirgaceae</taxon>
        <taxon>Fulvivirga</taxon>
    </lineage>
</organism>
<comment type="caution">
    <text evidence="9">The sequence shown here is derived from an EMBL/GenBank/DDBJ whole genome shotgun (WGS) entry which is preliminary data.</text>
</comment>
<comment type="similarity">
    <text evidence="1">Belongs to the glycosyl hydrolase 20 family.</text>
</comment>
<dbReference type="PANTHER" id="PTHR22600">
    <property type="entry name" value="BETA-HEXOSAMINIDASE"/>
    <property type="match status" value="1"/>
</dbReference>
<dbReference type="InterPro" id="IPR029018">
    <property type="entry name" value="Hex-like_dom2"/>
</dbReference>
<feature type="domain" description="Beta-hexosaminidase eukaryotic type N-terminal" evidence="8">
    <location>
        <begin position="109"/>
        <end position="148"/>
    </location>
</feature>
<keyword evidence="4" id="KW-0326">Glycosidase</keyword>
<dbReference type="GO" id="GO:0005764">
    <property type="term" value="C:lysosome"/>
    <property type="evidence" value="ECO:0007669"/>
    <property type="project" value="TreeGrafter"/>
</dbReference>
<dbReference type="InterPro" id="IPR017853">
    <property type="entry name" value="GH"/>
</dbReference>
<dbReference type="GO" id="GO:0005975">
    <property type="term" value="P:carbohydrate metabolic process"/>
    <property type="evidence" value="ECO:0007669"/>
    <property type="project" value="InterPro"/>
</dbReference>
<proteinExistence type="inferred from homology"/>
<feature type="domain" description="Glycoside hydrolase family 20 catalytic" evidence="7">
    <location>
        <begin position="557"/>
        <end position="599"/>
    </location>
</feature>
<dbReference type="GO" id="GO:0030203">
    <property type="term" value="P:glycosaminoglycan metabolic process"/>
    <property type="evidence" value="ECO:0007669"/>
    <property type="project" value="TreeGrafter"/>
</dbReference>
<dbReference type="InterPro" id="IPR015883">
    <property type="entry name" value="Glyco_hydro_20_cat"/>
</dbReference>
<evidence type="ECO:0000259" key="8">
    <source>
        <dbReference type="Pfam" id="PF14845"/>
    </source>
</evidence>
<keyword evidence="10" id="KW-1185">Reference proteome</keyword>
<feature type="active site" description="Proton donor" evidence="5">
    <location>
        <position position="326"/>
    </location>
</feature>
<reference evidence="9" key="1">
    <citation type="submission" date="2021-09" db="EMBL/GenBank/DDBJ databases">
        <title>Fulvivirga sp. isolated from coastal sediment.</title>
        <authorList>
            <person name="Yu H."/>
        </authorList>
    </citation>
    <scope>NUCLEOTIDE SEQUENCE</scope>
    <source>
        <strain evidence="9">1062</strain>
    </source>
</reference>
<feature type="domain" description="Glycoside hydrolase family 20 catalytic" evidence="7">
    <location>
        <begin position="169"/>
        <end position="421"/>
    </location>
</feature>
<dbReference type="SUPFAM" id="SSF55545">
    <property type="entry name" value="beta-N-acetylhexosaminidase-like domain"/>
    <property type="match status" value="1"/>
</dbReference>
<evidence type="ECO:0000256" key="1">
    <source>
        <dbReference type="ARBA" id="ARBA00006285"/>
    </source>
</evidence>
<dbReference type="AlphaFoldDB" id="A0A9X1HWG3"/>
<evidence type="ECO:0000256" key="4">
    <source>
        <dbReference type="ARBA" id="ARBA00023295"/>
    </source>
</evidence>
<evidence type="ECO:0000256" key="3">
    <source>
        <dbReference type="ARBA" id="ARBA00023180"/>
    </source>
</evidence>
<gene>
    <name evidence="9" type="ORF">LDX50_28815</name>
</gene>
<accession>A0A9X1HWG3</accession>
<dbReference type="EMBL" id="JAIXNE010000007">
    <property type="protein sequence ID" value="MCA6078911.1"/>
    <property type="molecule type" value="Genomic_DNA"/>
</dbReference>
<dbReference type="GO" id="GO:0016020">
    <property type="term" value="C:membrane"/>
    <property type="evidence" value="ECO:0007669"/>
    <property type="project" value="TreeGrafter"/>
</dbReference>
<keyword evidence="2" id="KW-0378">Hydrolase</keyword>
<dbReference type="GO" id="GO:0004563">
    <property type="term" value="F:beta-N-acetylhexosaminidase activity"/>
    <property type="evidence" value="ECO:0007669"/>
    <property type="project" value="InterPro"/>
</dbReference>
<sequence length="803" mass="89855">MAGKIILKKLLYTILIVIVVLAAGGYAYYRLVLYTPPLISEEDRAAIDLMPLPSKLELAGDEINADKLSITGANTEMISAAAKRYFAFTGTSESKDALPMIIEYDSAVDLPFMGMNESYDLIISKSDIRLSAPTSIGIVRGFETLKQLIIKREGEAFLPTVEISDHPRFPWRGLMIDVCRHWIPKEVILRNLDAMSAMKMNVLHLHLSEDQGFRVESKRYPKLHEVGSNGHYYTQDDIREIIAYASERGIRIVPEFDMPGHSKSWQIAYPSLSSSDDSLQFGSGKGALFGPPLDPTRDEVYEFLTGLIAEMSALFPDMYFHIGGDEVNPDYWENNERIMAFMAENSISDAHELQTYFNRRIHKIVSDQGKIMVGWDEISSPELSTDIVVQSWTSHKSLFMAVQNGGSGILSAGLYMDHVLPAGKHYEVDPLILPGAVDIEPDTAFWKMYDQQMEIGGNIIESQLVIFDRDPDNVFGFFAMMSDRMAFKGATIKDNVLSCSMMGPVGELDYEAALTGDSLRGNISFGLLSFESSGIRSGGSDMAGTELPEIEVIRPLTAEEQQRILGGEACQWSEFADAENIESRIWPRTAAIAEKLWSPVSLTADIDDMYRRLETVNEDLVTLGVHHDQNYYQRLKKLVSTESYPSLLMLMDAMEEVKYHGRMPSLLEADFIYLPDFELNHLVDIVRPESPQARKFNNQVNSYITEPSDSNKMHITRQLDNWVKAAENIMPLMPESEVLSEGAGLFTNLSEVSTEIRNRLVSGSVALPDSMLSEKITWLEAGENGLIVAVAPGLRQLSDHLKN</sequence>
<evidence type="ECO:0000256" key="2">
    <source>
        <dbReference type="ARBA" id="ARBA00022801"/>
    </source>
</evidence>
<dbReference type="SUPFAM" id="SSF51445">
    <property type="entry name" value="(Trans)glycosidases"/>
    <property type="match status" value="1"/>
</dbReference>
<name>A0A9X1HWG3_9BACT</name>
<evidence type="ECO:0000313" key="9">
    <source>
        <dbReference type="EMBL" id="MCA6078911.1"/>
    </source>
</evidence>
<keyword evidence="6" id="KW-1133">Transmembrane helix</keyword>
<dbReference type="InterPro" id="IPR025705">
    <property type="entry name" value="Beta_hexosaminidase_sua/sub"/>
</dbReference>
<evidence type="ECO:0000259" key="7">
    <source>
        <dbReference type="Pfam" id="PF00728"/>
    </source>
</evidence>
<dbReference type="PRINTS" id="PR00738">
    <property type="entry name" value="GLHYDRLASE20"/>
</dbReference>
<keyword evidence="6" id="KW-0472">Membrane</keyword>
<protein>
    <submittedName>
        <fullName evidence="9">Family 20 glycosylhydrolase</fullName>
    </submittedName>
</protein>
<dbReference type="GO" id="GO:0006689">
    <property type="term" value="P:ganglioside catabolic process"/>
    <property type="evidence" value="ECO:0007669"/>
    <property type="project" value="TreeGrafter"/>
</dbReference>
<dbReference type="Gene3D" id="3.30.379.10">
    <property type="entry name" value="Chitobiase/beta-hexosaminidase domain 2-like"/>
    <property type="match status" value="1"/>
</dbReference>
<keyword evidence="3" id="KW-0325">Glycoprotein</keyword>
<dbReference type="Gene3D" id="3.20.20.80">
    <property type="entry name" value="Glycosidases"/>
    <property type="match status" value="2"/>
</dbReference>
<dbReference type="RefSeq" id="WP_225699770.1">
    <property type="nucleotide sequence ID" value="NZ_JAIXNE010000007.1"/>
</dbReference>